<dbReference type="InterPro" id="IPR019734">
    <property type="entry name" value="TPR_rpt"/>
</dbReference>
<keyword evidence="4" id="KW-1185">Reference proteome</keyword>
<dbReference type="PROSITE" id="PS50005">
    <property type="entry name" value="TPR"/>
    <property type="match status" value="2"/>
</dbReference>
<dbReference type="PANTHER" id="PTHR10098:SF112">
    <property type="entry name" value="SLR0380 PROTEIN"/>
    <property type="match status" value="1"/>
</dbReference>
<organism evidence="3 4">
    <name type="scientific">Nitrospira defluvii</name>
    <dbReference type="NCBI Taxonomy" id="330214"/>
    <lineage>
        <taxon>Bacteria</taxon>
        <taxon>Pseudomonadati</taxon>
        <taxon>Nitrospirota</taxon>
        <taxon>Nitrospiria</taxon>
        <taxon>Nitrospirales</taxon>
        <taxon>Nitrospiraceae</taxon>
        <taxon>Nitrospira</taxon>
    </lineage>
</organism>
<evidence type="ECO:0000259" key="2">
    <source>
        <dbReference type="Pfam" id="PF12770"/>
    </source>
</evidence>
<feature type="domain" description="CHAT" evidence="2">
    <location>
        <begin position="555"/>
        <end position="821"/>
    </location>
</feature>
<dbReference type="InterPro" id="IPR011990">
    <property type="entry name" value="TPR-like_helical_dom_sf"/>
</dbReference>
<sequence>MLHPDESVIPVVEHSGIARKAARPATVRACLIGVGVSAVLLFGMGEGGVPVFAQSSPNGLDNVGARSADQEMKYGTARYHEGAFAQAAVHWMNAALKYEEGGHVKAQCQALINMAHALQSEGQIRRAQRTLQAALKLSEQTGDRLLTATILAQLGTTSQLMGKYELATEHLTKALGLAREETKPALVATVLNDLGNALAARGQFAEAIDVYEESRSLAVDTKQPELSATAHINGAMALLQNQQSADAQRQFDRALAETQSLQDSPIKASGLLTIGLGYQDLHAALVSGPLSGMKQEAGNARSRETGASAQVGGNLLRQSSEAFVAAGEVATRVGDTRGQSYAWGYLGALRERERLPEEALAYSRKASLAAQRLNAPEALYQWQWQTARLLRAAGQEEEALAAYQRAVVNLKPIGHEFSVGYQGRHHSFNESVAPLFVEYEDALLRRASTVASPEGKQQLLVQVRDTVETAHAAELQDYFQDDCVATAKTHRGTGMLPAGTAVVYPVSLPDRLELLVETSAGLKQYGVPVHADVLTNEVRNFRRLVQDRRSENFLPSAQALYGWLIAPLQQDFAASGITTLVMIPEGPLRTIPIAALHDGREFVVNKYAVAVSPAMELTDSGPLQRTRGSALSLGVTDSVLGFPAKPGRGEEVHAVNALYGGTSLLNNQFSTPSLEQEIRNSGGGIVHVASHTEVGNNAEKSFLLAYDEKISMDRLAQMVGLLQERNQPLELLTLSACETAVGDDRAALGLSGIAVKTGARSALASLWVAEEQVVPELVKEFYRQLQDPTVSKAIALQRAQQKILSQRGTSHPSFWSAFLLINNWM</sequence>
<dbReference type="SUPFAM" id="SSF48452">
    <property type="entry name" value="TPR-like"/>
    <property type="match status" value="2"/>
</dbReference>
<evidence type="ECO:0000256" key="1">
    <source>
        <dbReference type="PROSITE-ProRule" id="PRU00339"/>
    </source>
</evidence>
<dbReference type="Pfam" id="PF13424">
    <property type="entry name" value="TPR_12"/>
    <property type="match status" value="1"/>
</dbReference>
<dbReference type="Pfam" id="PF12770">
    <property type="entry name" value="CHAT"/>
    <property type="match status" value="1"/>
</dbReference>
<protein>
    <submittedName>
        <fullName evidence="3">TPR_REGION domain-containing protein</fullName>
    </submittedName>
</protein>
<dbReference type="Gene3D" id="1.25.40.10">
    <property type="entry name" value="Tetratricopeptide repeat domain"/>
    <property type="match status" value="2"/>
</dbReference>
<evidence type="ECO:0000313" key="4">
    <source>
        <dbReference type="Proteomes" id="UP000675880"/>
    </source>
</evidence>
<dbReference type="SMART" id="SM00028">
    <property type="entry name" value="TPR"/>
    <property type="match status" value="5"/>
</dbReference>
<dbReference type="RefSeq" id="WP_246507522.1">
    <property type="nucleotide sequence ID" value="NZ_CAJNBJ010000002.1"/>
</dbReference>
<dbReference type="Proteomes" id="UP000675880">
    <property type="component" value="Unassembled WGS sequence"/>
</dbReference>
<reference evidence="3 4" key="1">
    <citation type="submission" date="2021-02" db="EMBL/GenBank/DDBJ databases">
        <authorList>
            <person name="Han P."/>
        </authorList>
    </citation>
    <scope>NUCLEOTIDE SEQUENCE [LARGE SCALE GENOMIC DNA]</scope>
    <source>
        <strain evidence="3">Candidatus Nitrospira sp. ZN2</strain>
    </source>
</reference>
<name>A0ABM8R363_9BACT</name>
<gene>
    <name evidence="3" type="ORF">NSPZN2_100320</name>
</gene>
<feature type="repeat" description="TPR" evidence="1">
    <location>
        <begin position="188"/>
        <end position="221"/>
    </location>
</feature>
<comment type="caution">
    <text evidence="3">The sequence shown here is derived from an EMBL/GenBank/DDBJ whole genome shotgun (WGS) entry which is preliminary data.</text>
</comment>
<accession>A0ABM8R363</accession>
<dbReference type="EMBL" id="CAJNBJ010000002">
    <property type="protein sequence ID" value="CAE6730127.1"/>
    <property type="molecule type" value="Genomic_DNA"/>
</dbReference>
<evidence type="ECO:0000313" key="3">
    <source>
        <dbReference type="EMBL" id="CAE6730127.1"/>
    </source>
</evidence>
<keyword evidence="1" id="KW-0802">TPR repeat</keyword>
<proteinExistence type="predicted"/>
<dbReference type="PANTHER" id="PTHR10098">
    <property type="entry name" value="RAPSYN-RELATED"/>
    <property type="match status" value="1"/>
</dbReference>
<dbReference type="InterPro" id="IPR024983">
    <property type="entry name" value="CHAT_dom"/>
</dbReference>
<feature type="repeat" description="TPR" evidence="1">
    <location>
        <begin position="148"/>
        <end position="181"/>
    </location>
</feature>